<dbReference type="GO" id="GO:0005794">
    <property type="term" value="C:Golgi apparatus"/>
    <property type="evidence" value="ECO:0007669"/>
    <property type="project" value="InterPro"/>
</dbReference>
<dbReference type="Proteomes" id="UP000677054">
    <property type="component" value="Unassembled WGS sequence"/>
</dbReference>
<evidence type="ECO:0000256" key="1">
    <source>
        <dbReference type="SAM" id="MobiDB-lite"/>
    </source>
</evidence>
<dbReference type="GO" id="GO:0030140">
    <property type="term" value="C:trans-Golgi network transport vesicle"/>
    <property type="evidence" value="ECO:0007669"/>
    <property type="project" value="TreeGrafter"/>
</dbReference>
<evidence type="ECO:0000313" key="2">
    <source>
        <dbReference type="EMBL" id="CAD7246042.1"/>
    </source>
</evidence>
<accession>A0A7R8X8J9</accession>
<organism evidence="2">
    <name type="scientific">Darwinula stevensoni</name>
    <dbReference type="NCBI Taxonomy" id="69355"/>
    <lineage>
        <taxon>Eukaryota</taxon>
        <taxon>Metazoa</taxon>
        <taxon>Ecdysozoa</taxon>
        <taxon>Arthropoda</taxon>
        <taxon>Crustacea</taxon>
        <taxon>Oligostraca</taxon>
        <taxon>Ostracoda</taxon>
        <taxon>Podocopa</taxon>
        <taxon>Podocopida</taxon>
        <taxon>Darwinulocopina</taxon>
        <taxon>Darwinuloidea</taxon>
        <taxon>Darwinulidae</taxon>
        <taxon>Darwinula</taxon>
    </lineage>
</organism>
<dbReference type="GO" id="GO:0016020">
    <property type="term" value="C:membrane"/>
    <property type="evidence" value="ECO:0007669"/>
    <property type="project" value="TreeGrafter"/>
</dbReference>
<sequence>MAANGVPVESETQTKNDSDSKNCRESSKSIISPTSISFRWLDILEKEFDTAFVDLSVLITDLENQYEELDICGTARKKLEILASAYAQLVHKTLTISQHNAKLECVPFAQVEYPDVHTILEEKYLEETCQGSVVGGVILEDQEGISRALKDIIEDIDADAGGMYSLVLEKVSPEVQ</sequence>
<dbReference type="PANTHER" id="PTHR16528">
    <property type="entry name" value="GOLGI-ASSOCIATED PDZ AND COILED-COIL MOTIF-CONTAINING"/>
    <property type="match status" value="1"/>
</dbReference>
<name>A0A7R8X8J9_9CRUS</name>
<dbReference type="AlphaFoldDB" id="A0A7R8X8J9"/>
<dbReference type="EMBL" id="CAJPEV010001021">
    <property type="protein sequence ID" value="CAG0890207.1"/>
    <property type="molecule type" value="Genomic_DNA"/>
</dbReference>
<dbReference type="OrthoDB" id="10063653at2759"/>
<dbReference type="InterPro" id="IPR038879">
    <property type="entry name" value="GOPC"/>
</dbReference>
<feature type="region of interest" description="Disordered" evidence="1">
    <location>
        <begin position="1"/>
        <end position="26"/>
    </location>
</feature>
<dbReference type="PANTHER" id="PTHR16528:SF2">
    <property type="entry name" value="GOLGI-ASSOCIATED PDZ AND COILED-COIL MOTIF-CONTAINING PROTEIN"/>
    <property type="match status" value="1"/>
</dbReference>
<protein>
    <submittedName>
        <fullName evidence="2">Uncharacterized protein</fullName>
    </submittedName>
</protein>
<gene>
    <name evidence="2" type="ORF">DSTB1V02_LOCUS5906</name>
</gene>
<reference evidence="2" key="1">
    <citation type="submission" date="2020-11" db="EMBL/GenBank/DDBJ databases">
        <authorList>
            <person name="Tran Van P."/>
        </authorList>
    </citation>
    <scope>NUCLEOTIDE SEQUENCE</scope>
</reference>
<feature type="compositionally biased region" description="Basic and acidic residues" evidence="1">
    <location>
        <begin position="12"/>
        <end position="26"/>
    </location>
</feature>
<keyword evidence="3" id="KW-1185">Reference proteome</keyword>
<dbReference type="GO" id="GO:0044325">
    <property type="term" value="F:transmembrane transporter binding"/>
    <property type="evidence" value="ECO:0007669"/>
    <property type="project" value="TreeGrafter"/>
</dbReference>
<evidence type="ECO:0000313" key="3">
    <source>
        <dbReference type="Proteomes" id="UP000677054"/>
    </source>
</evidence>
<proteinExistence type="predicted"/>
<dbReference type="EMBL" id="LR900538">
    <property type="protein sequence ID" value="CAD7246042.1"/>
    <property type="molecule type" value="Genomic_DNA"/>
</dbReference>
<dbReference type="GO" id="GO:2000009">
    <property type="term" value="P:negative regulation of protein localization to cell surface"/>
    <property type="evidence" value="ECO:0007669"/>
    <property type="project" value="TreeGrafter"/>
</dbReference>